<evidence type="ECO:0000313" key="11">
    <source>
        <dbReference type="EMBL" id="MFC7388650.1"/>
    </source>
</evidence>
<organism evidence="11 12">
    <name type="scientific">Exiguobacterium aestuarii</name>
    <dbReference type="NCBI Taxonomy" id="273527"/>
    <lineage>
        <taxon>Bacteria</taxon>
        <taxon>Bacillati</taxon>
        <taxon>Bacillota</taxon>
        <taxon>Bacilli</taxon>
        <taxon>Bacillales</taxon>
        <taxon>Bacillales Family XII. Incertae Sedis</taxon>
        <taxon>Exiguobacterium</taxon>
    </lineage>
</organism>
<dbReference type="InterPro" id="IPR001240">
    <property type="entry name" value="PRAI_dom"/>
</dbReference>
<evidence type="ECO:0000259" key="10">
    <source>
        <dbReference type="Pfam" id="PF00697"/>
    </source>
</evidence>
<comment type="catalytic activity">
    <reaction evidence="1 9">
        <text>N-(5-phospho-beta-D-ribosyl)anthranilate = 1-(2-carboxyphenylamino)-1-deoxy-D-ribulose 5-phosphate</text>
        <dbReference type="Rhea" id="RHEA:21540"/>
        <dbReference type="ChEBI" id="CHEBI:18277"/>
        <dbReference type="ChEBI" id="CHEBI:58613"/>
        <dbReference type="EC" id="5.3.1.24"/>
    </reaction>
</comment>
<evidence type="ECO:0000256" key="4">
    <source>
        <dbReference type="ARBA" id="ARBA00022272"/>
    </source>
</evidence>
<keyword evidence="12" id="KW-1185">Reference proteome</keyword>
<proteinExistence type="inferred from homology"/>
<evidence type="ECO:0000256" key="5">
    <source>
        <dbReference type="ARBA" id="ARBA00022605"/>
    </source>
</evidence>
<gene>
    <name evidence="9" type="primary">trpF</name>
    <name evidence="11" type="ORF">ACFQO8_00765</name>
</gene>
<dbReference type="HAMAP" id="MF_00135">
    <property type="entry name" value="PRAI"/>
    <property type="match status" value="1"/>
</dbReference>
<protein>
    <recommendedName>
        <fullName evidence="4 9">N-(5'-phosphoribosyl)anthranilate isomerase</fullName>
        <shortName evidence="9">PRAI</shortName>
        <ecNumber evidence="3 9">5.3.1.24</ecNumber>
    </recommendedName>
</protein>
<dbReference type="Pfam" id="PF00697">
    <property type="entry name" value="PRAI"/>
    <property type="match status" value="1"/>
</dbReference>
<comment type="pathway">
    <text evidence="2 9">Amino-acid biosynthesis; L-tryptophan biosynthesis; L-tryptophan from chorismate: step 3/5.</text>
</comment>
<keyword evidence="7 9" id="KW-0057">Aromatic amino acid biosynthesis</keyword>
<name>A0ABW2PKU7_9BACL</name>
<dbReference type="InterPro" id="IPR044643">
    <property type="entry name" value="TrpF_fam"/>
</dbReference>
<feature type="domain" description="N-(5'phosphoribosyl) anthranilate isomerase (PRAI)" evidence="10">
    <location>
        <begin position="3"/>
        <end position="178"/>
    </location>
</feature>
<comment type="caution">
    <text evidence="11">The sequence shown here is derived from an EMBL/GenBank/DDBJ whole genome shotgun (WGS) entry which is preliminary data.</text>
</comment>
<comment type="similarity">
    <text evidence="9">Belongs to the TrpF family.</text>
</comment>
<keyword evidence="6 9" id="KW-0822">Tryptophan biosynthesis</keyword>
<dbReference type="GO" id="GO:0016853">
    <property type="term" value="F:isomerase activity"/>
    <property type="evidence" value="ECO:0007669"/>
    <property type="project" value="UniProtKB-KW"/>
</dbReference>
<evidence type="ECO:0000313" key="12">
    <source>
        <dbReference type="Proteomes" id="UP001596439"/>
    </source>
</evidence>
<keyword evidence="8 9" id="KW-0413">Isomerase</keyword>
<dbReference type="RefSeq" id="WP_214786082.1">
    <property type="nucleotide sequence ID" value="NZ_JANIEL010000003.1"/>
</dbReference>
<dbReference type="EC" id="5.3.1.24" evidence="3 9"/>
<dbReference type="CDD" id="cd00405">
    <property type="entry name" value="PRAI"/>
    <property type="match status" value="1"/>
</dbReference>
<evidence type="ECO:0000256" key="1">
    <source>
        <dbReference type="ARBA" id="ARBA00001164"/>
    </source>
</evidence>
<reference evidence="12" key="1">
    <citation type="journal article" date="2019" name="Int. J. Syst. Evol. Microbiol.">
        <title>The Global Catalogue of Microorganisms (GCM) 10K type strain sequencing project: providing services to taxonomists for standard genome sequencing and annotation.</title>
        <authorList>
            <consortium name="The Broad Institute Genomics Platform"/>
            <consortium name="The Broad Institute Genome Sequencing Center for Infectious Disease"/>
            <person name="Wu L."/>
            <person name="Ma J."/>
        </authorList>
    </citation>
    <scope>NUCLEOTIDE SEQUENCE [LARGE SCALE GENOMIC DNA]</scope>
    <source>
        <strain evidence="12">CCUG 55590</strain>
    </source>
</reference>
<dbReference type="SUPFAM" id="SSF51366">
    <property type="entry name" value="Ribulose-phoshate binding barrel"/>
    <property type="match status" value="1"/>
</dbReference>
<dbReference type="Gene3D" id="3.20.20.70">
    <property type="entry name" value="Aldolase class I"/>
    <property type="match status" value="1"/>
</dbReference>
<keyword evidence="5 9" id="KW-0028">Amino-acid biosynthesis</keyword>
<dbReference type="PANTHER" id="PTHR42894">
    <property type="entry name" value="N-(5'-PHOSPHORIBOSYL)ANTHRANILATE ISOMERASE"/>
    <property type="match status" value="1"/>
</dbReference>
<evidence type="ECO:0000256" key="3">
    <source>
        <dbReference type="ARBA" id="ARBA00012572"/>
    </source>
</evidence>
<dbReference type="InterPro" id="IPR013785">
    <property type="entry name" value="Aldolase_TIM"/>
</dbReference>
<evidence type="ECO:0000256" key="2">
    <source>
        <dbReference type="ARBA" id="ARBA00004664"/>
    </source>
</evidence>
<evidence type="ECO:0000256" key="6">
    <source>
        <dbReference type="ARBA" id="ARBA00022822"/>
    </source>
</evidence>
<dbReference type="PANTHER" id="PTHR42894:SF1">
    <property type="entry name" value="N-(5'-PHOSPHORIBOSYL)ANTHRANILATE ISOMERASE"/>
    <property type="match status" value="1"/>
</dbReference>
<sequence length="190" mass="20631">MFVKICGLKTEEAVEAAVEAGADAIGFVFAPSSRQIDVATAKTLAARIPQSVRIVGVFLSPSMEDIAQTMDVGLTDLQIHHRTQSIEQLRIFGLPIIDASTEVAADVRLMDHPTPGSGQILDWATIERPNRPFWLAGGLSPDNVRQAIQTIQPDGVDVSSGVETDGVKDIKKIRTFIQRAKEELGCMHNQ</sequence>
<evidence type="ECO:0000256" key="7">
    <source>
        <dbReference type="ARBA" id="ARBA00023141"/>
    </source>
</evidence>
<accession>A0ABW2PKU7</accession>
<dbReference type="Proteomes" id="UP001596439">
    <property type="component" value="Unassembled WGS sequence"/>
</dbReference>
<evidence type="ECO:0000256" key="8">
    <source>
        <dbReference type="ARBA" id="ARBA00023235"/>
    </source>
</evidence>
<dbReference type="EMBL" id="JBHTCE010000001">
    <property type="protein sequence ID" value="MFC7388650.1"/>
    <property type="molecule type" value="Genomic_DNA"/>
</dbReference>
<evidence type="ECO:0000256" key="9">
    <source>
        <dbReference type="HAMAP-Rule" id="MF_00135"/>
    </source>
</evidence>
<dbReference type="InterPro" id="IPR011060">
    <property type="entry name" value="RibuloseP-bd_barrel"/>
</dbReference>